<dbReference type="RefSeq" id="WP_250916039.1">
    <property type="nucleotide sequence ID" value="NZ_JAMXLX010000002.1"/>
</dbReference>
<dbReference type="Pfam" id="PF13467">
    <property type="entry name" value="RHH_4"/>
    <property type="match status" value="1"/>
</dbReference>
<sequence>MIRKHSITLRGHRTSFSLENPFMDELRAIADERNLPLAALITELDENRDPTANLSSALRLYVLNWLKAKAQKT</sequence>
<reference evidence="2" key="1">
    <citation type="submission" date="2022-06" db="EMBL/GenBank/DDBJ databases">
        <authorList>
            <person name="Sun Q."/>
        </authorList>
    </citation>
    <scope>NUCLEOTIDE SEQUENCE</scope>
    <source>
        <strain evidence="2">S101</strain>
    </source>
</reference>
<evidence type="ECO:0000259" key="1">
    <source>
        <dbReference type="Pfam" id="PF13467"/>
    </source>
</evidence>
<dbReference type="EMBL" id="JAMXLX010000002">
    <property type="protein sequence ID" value="MCO5956667.1"/>
    <property type="molecule type" value="Genomic_DNA"/>
</dbReference>
<dbReference type="Gene3D" id="1.10.3990.20">
    <property type="entry name" value="protein bp1543"/>
    <property type="match status" value="1"/>
</dbReference>
<proteinExistence type="predicted"/>
<organism evidence="2 3">
    <name type="scientific">Ciceribacter sichuanensis</name>
    <dbReference type="NCBI Taxonomy" id="2949647"/>
    <lineage>
        <taxon>Bacteria</taxon>
        <taxon>Pseudomonadati</taxon>
        <taxon>Pseudomonadota</taxon>
        <taxon>Alphaproteobacteria</taxon>
        <taxon>Hyphomicrobiales</taxon>
        <taxon>Rhizobiaceae</taxon>
        <taxon>Ciceribacter</taxon>
    </lineage>
</organism>
<dbReference type="InterPro" id="IPR038268">
    <property type="entry name" value="RHH_sf"/>
</dbReference>
<protein>
    <submittedName>
        <fullName evidence="2">Ribbon-helix-helix domain-containing protein</fullName>
    </submittedName>
</protein>
<comment type="caution">
    <text evidence="2">The sequence shown here is derived from an EMBL/GenBank/DDBJ whole genome shotgun (WGS) entry which is preliminary data.</text>
</comment>
<gene>
    <name evidence="2" type="ORF">NBH21_07805</name>
</gene>
<dbReference type="Proteomes" id="UP001155380">
    <property type="component" value="Unassembled WGS sequence"/>
</dbReference>
<name>A0AAJ1BUL7_9HYPH</name>
<evidence type="ECO:0000313" key="2">
    <source>
        <dbReference type="EMBL" id="MCO5956667.1"/>
    </source>
</evidence>
<dbReference type="AlphaFoldDB" id="A0AAJ1BUL7"/>
<accession>A0AAJ1BUL7</accession>
<evidence type="ECO:0000313" key="3">
    <source>
        <dbReference type="Proteomes" id="UP001155380"/>
    </source>
</evidence>
<feature type="domain" description="Ribbon-helix-helix" evidence="1">
    <location>
        <begin position="3"/>
        <end position="66"/>
    </location>
</feature>
<dbReference type="InterPro" id="IPR027373">
    <property type="entry name" value="RHH_dom"/>
</dbReference>